<keyword evidence="3" id="KW-1185">Reference proteome</keyword>
<keyword evidence="2" id="KW-0378">Hydrolase</keyword>
<dbReference type="EC" id="3.2.2.15" evidence="2"/>
<accession>A0ABV7TVP7</accession>
<gene>
    <name evidence="2" type="ORF">ACFOKJ_11970</name>
</gene>
<dbReference type="CDD" id="cd10032">
    <property type="entry name" value="UDG-F6_HDG"/>
    <property type="match status" value="1"/>
</dbReference>
<comment type="caution">
    <text evidence="2">The sequence shown here is derived from an EMBL/GenBank/DDBJ whole genome shotgun (WGS) entry which is preliminary data.</text>
</comment>
<dbReference type="EMBL" id="JBHRYH010000024">
    <property type="protein sequence ID" value="MFC3626840.1"/>
    <property type="molecule type" value="Genomic_DNA"/>
</dbReference>
<dbReference type="NCBIfam" id="TIGR04274">
    <property type="entry name" value="hypoxanDNAglyco"/>
    <property type="match status" value="1"/>
</dbReference>
<dbReference type="InterPro" id="IPR026353">
    <property type="entry name" value="Hypoxan-DNA_Glyclase"/>
</dbReference>
<name>A0ABV7TVP7_9NEIS</name>
<dbReference type="Proteomes" id="UP001595636">
    <property type="component" value="Unassembled WGS sequence"/>
</dbReference>
<dbReference type="RefSeq" id="WP_390279891.1">
    <property type="nucleotide sequence ID" value="NZ_JBHRYH010000024.1"/>
</dbReference>
<dbReference type="SMART" id="SM00987">
    <property type="entry name" value="UreE_C"/>
    <property type="match status" value="1"/>
</dbReference>
<evidence type="ECO:0000259" key="1">
    <source>
        <dbReference type="SMART" id="SM00986"/>
    </source>
</evidence>
<dbReference type="Gene3D" id="3.40.470.10">
    <property type="entry name" value="Uracil-DNA glycosylase-like domain"/>
    <property type="match status" value="1"/>
</dbReference>
<dbReference type="SUPFAM" id="SSF52141">
    <property type="entry name" value="Uracil-DNA glycosylase-like"/>
    <property type="match status" value="1"/>
</dbReference>
<reference evidence="3" key="1">
    <citation type="journal article" date="2019" name="Int. J. Syst. Evol. Microbiol.">
        <title>The Global Catalogue of Microorganisms (GCM) 10K type strain sequencing project: providing services to taxonomists for standard genome sequencing and annotation.</title>
        <authorList>
            <consortium name="The Broad Institute Genomics Platform"/>
            <consortium name="The Broad Institute Genome Sequencing Center for Infectious Disease"/>
            <person name="Wu L."/>
            <person name="Ma J."/>
        </authorList>
    </citation>
    <scope>NUCLEOTIDE SEQUENCE [LARGE SCALE GENOMIC DNA]</scope>
    <source>
        <strain evidence="3">KCTC 42195</strain>
    </source>
</reference>
<feature type="domain" description="Uracil-DNA glycosylase-like" evidence="1">
    <location>
        <begin position="9"/>
        <end position="158"/>
    </location>
</feature>
<evidence type="ECO:0000313" key="3">
    <source>
        <dbReference type="Proteomes" id="UP001595636"/>
    </source>
</evidence>
<proteinExistence type="predicted"/>
<dbReference type="GO" id="GO:0033958">
    <property type="term" value="F:DNA-deoxyinosine glycosylase activity"/>
    <property type="evidence" value="ECO:0007669"/>
    <property type="project" value="UniProtKB-EC"/>
</dbReference>
<dbReference type="SMART" id="SM00986">
    <property type="entry name" value="UDG"/>
    <property type="match status" value="1"/>
</dbReference>
<dbReference type="InterPro" id="IPR005122">
    <property type="entry name" value="Uracil-DNA_glycosylase-like"/>
</dbReference>
<protein>
    <submittedName>
        <fullName evidence="2">DNA-deoxyinosine glycosylase</fullName>
        <ecNumber evidence="2">3.2.2.15</ecNumber>
    </submittedName>
</protein>
<evidence type="ECO:0000313" key="2">
    <source>
        <dbReference type="EMBL" id="MFC3626840.1"/>
    </source>
</evidence>
<organism evidence="2 3">
    <name type="scientific">Vogesella amnigena</name>
    <dbReference type="NCBI Taxonomy" id="1507449"/>
    <lineage>
        <taxon>Bacteria</taxon>
        <taxon>Pseudomonadati</taxon>
        <taxon>Pseudomonadota</taxon>
        <taxon>Betaproteobacteria</taxon>
        <taxon>Neisseriales</taxon>
        <taxon>Chromobacteriaceae</taxon>
        <taxon>Vogesella</taxon>
    </lineage>
</organism>
<dbReference type="InterPro" id="IPR036895">
    <property type="entry name" value="Uracil-DNA_glycosylase-like_sf"/>
</dbReference>
<dbReference type="Pfam" id="PF03167">
    <property type="entry name" value="UDG"/>
    <property type="match status" value="1"/>
</dbReference>
<sequence length="162" mass="17682">MTIRKSSFPPVVAQDTRLLILGSLPGEASLQAGQYYAHPRNQFWRLMSAVTGSELPALDYPQRLAALQAHGVGLWDVVADAQRRGSLDADIREARYNPLQELLASLPALRAVAFNGKTAGKAQVQLAGCGVELLVLPSSSPALTLAFDKKLEEWRQLVRYIS</sequence>
<keyword evidence="2" id="KW-0326">Glycosidase</keyword>